<dbReference type="InterPro" id="IPR013087">
    <property type="entry name" value="Znf_C2H2_type"/>
</dbReference>
<comment type="caution">
    <text evidence="8">The sequence shown here is derived from an EMBL/GenBank/DDBJ whole genome shotgun (WGS) entry which is preliminary data.</text>
</comment>
<dbReference type="FunFam" id="3.30.160.60:FF:001119">
    <property type="entry name" value="zinc finger protein 408"/>
    <property type="match status" value="2"/>
</dbReference>
<evidence type="ECO:0000256" key="6">
    <source>
        <dbReference type="SAM" id="MobiDB-lite"/>
    </source>
</evidence>
<name>A0AAV7V429_PLEWA</name>
<evidence type="ECO:0000256" key="3">
    <source>
        <dbReference type="ARBA" id="ARBA00022771"/>
    </source>
</evidence>
<keyword evidence="1" id="KW-0479">Metal-binding</keyword>
<protein>
    <recommendedName>
        <fullName evidence="7">C2H2-type domain-containing protein</fullName>
    </recommendedName>
</protein>
<dbReference type="EMBL" id="JANPWB010000004">
    <property type="protein sequence ID" value="KAJ1195386.1"/>
    <property type="molecule type" value="Genomic_DNA"/>
</dbReference>
<sequence length="215" mass="23964">MPTASRRLCGPRTPDQSVLLPLSHLPSSAALDPPDSVICGPLRPRGRTRTEAWRDSKVLMKRPTAPQHQSCTAPQEEKLYWCAESSEIHTGEKPYQCTECGKSFTQKSSLLGHQTTHTDSKVLMKRPTAPQHQSCTAPQEEKLYWCAESSEIHTGEKPYQCTECGKSFTQKSSLLGHQTTHTDSKVLKKSPTAPQHQSCTAPQEEKLYWCAESSE</sequence>
<dbReference type="Gene3D" id="3.30.160.60">
    <property type="entry name" value="Classic Zinc Finger"/>
    <property type="match status" value="2"/>
</dbReference>
<evidence type="ECO:0000313" key="9">
    <source>
        <dbReference type="Proteomes" id="UP001066276"/>
    </source>
</evidence>
<keyword evidence="4" id="KW-0862">Zinc</keyword>
<keyword evidence="9" id="KW-1185">Reference proteome</keyword>
<dbReference type="PROSITE" id="PS00028">
    <property type="entry name" value="ZINC_FINGER_C2H2_1"/>
    <property type="match status" value="2"/>
</dbReference>
<dbReference type="GO" id="GO:0000977">
    <property type="term" value="F:RNA polymerase II transcription regulatory region sequence-specific DNA binding"/>
    <property type="evidence" value="ECO:0007669"/>
    <property type="project" value="TreeGrafter"/>
</dbReference>
<feature type="region of interest" description="Disordered" evidence="6">
    <location>
        <begin position="1"/>
        <end position="51"/>
    </location>
</feature>
<evidence type="ECO:0000259" key="7">
    <source>
        <dbReference type="PROSITE" id="PS50157"/>
    </source>
</evidence>
<evidence type="ECO:0000256" key="1">
    <source>
        <dbReference type="ARBA" id="ARBA00022723"/>
    </source>
</evidence>
<keyword evidence="2" id="KW-0677">Repeat</keyword>
<feature type="domain" description="C2H2-type" evidence="7">
    <location>
        <begin position="159"/>
        <end position="186"/>
    </location>
</feature>
<dbReference type="PANTHER" id="PTHR14196">
    <property type="entry name" value="ODD-SKIPPED - RELATED"/>
    <property type="match status" value="1"/>
</dbReference>
<accession>A0AAV7V429</accession>
<gene>
    <name evidence="8" type="ORF">NDU88_004666</name>
</gene>
<dbReference type="SUPFAM" id="SSF57667">
    <property type="entry name" value="beta-beta-alpha zinc fingers"/>
    <property type="match status" value="2"/>
</dbReference>
<feature type="compositionally biased region" description="Low complexity" evidence="6">
    <location>
        <begin position="17"/>
        <end position="34"/>
    </location>
</feature>
<dbReference type="GO" id="GO:0008270">
    <property type="term" value="F:zinc ion binding"/>
    <property type="evidence" value="ECO:0007669"/>
    <property type="project" value="UniProtKB-KW"/>
</dbReference>
<dbReference type="PANTHER" id="PTHR14196:SF12">
    <property type="entry name" value="ZINC FINGER PROTEIN 208-LIKE"/>
    <property type="match status" value="1"/>
</dbReference>
<feature type="domain" description="C2H2-type" evidence="7">
    <location>
        <begin position="95"/>
        <end position="122"/>
    </location>
</feature>
<dbReference type="GO" id="GO:0000981">
    <property type="term" value="F:DNA-binding transcription factor activity, RNA polymerase II-specific"/>
    <property type="evidence" value="ECO:0007669"/>
    <property type="project" value="TreeGrafter"/>
</dbReference>
<dbReference type="Proteomes" id="UP001066276">
    <property type="component" value="Chromosome 2_2"/>
</dbReference>
<evidence type="ECO:0000313" key="8">
    <source>
        <dbReference type="EMBL" id="KAJ1195386.1"/>
    </source>
</evidence>
<evidence type="ECO:0000256" key="5">
    <source>
        <dbReference type="PROSITE-ProRule" id="PRU00042"/>
    </source>
</evidence>
<dbReference type="PROSITE" id="PS50157">
    <property type="entry name" value="ZINC_FINGER_C2H2_2"/>
    <property type="match status" value="2"/>
</dbReference>
<dbReference type="Pfam" id="PF00096">
    <property type="entry name" value="zf-C2H2"/>
    <property type="match status" value="2"/>
</dbReference>
<dbReference type="InterPro" id="IPR036236">
    <property type="entry name" value="Znf_C2H2_sf"/>
</dbReference>
<feature type="region of interest" description="Disordered" evidence="6">
    <location>
        <begin position="172"/>
        <end position="202"/>
    </location>
</feature>
<dbReference type="GO" id="GO:0005634">
    <property type="term" value="C:nucleus"/>
    <property type="evidence" value="ECO:0007669"/>
    <property type="project" value="TreeGrafter"/>
</dbReference>
<keyword evidence="3 5" id="KW-0863">Zinc-finger</keyword>
<organism evidence="8 9">
    <name type="scientific">Pleurodeles waltl</name>
    <name type="common">Iberian ribbed newt</name>
    <dbReference type="NCBI Taxonomy" id="8319"/>
    <lineage>
        <taxon>Eukaryota</taxon>
        <taxon>Metazoa</taxon>
        <taxon>Chordata</taxon>
        <taxon>Craniata</taxon>
        <taxon>Vertebrata</taxon>
        <taxon>Euteleostomi</taxon>
        <taxon>Amphibia</taxon>
        <taxon>Batrachia</taxon>
        <taxon>Caudata</taxon>
        <taxon>Salamandroidea</taxon>
        <taxon>Salamandridae</taxon>
        <taxon>Pleurodelinae</taxon>
        <taxon>Pleurodeles</taxon>
    </lineage>
</organism>
<dbReference type="SMART" id="SM00355">
    <property type="entry name" value="ZnF_C2H2"/>
    <property type="match status" value="2"/>
</dbReference>
<evidence type="ECO:0000256" key="2">
    <source>
        <dbReference type="ARBA" id="ARBA00022737"/>
    </source>
</evidence>
<dbReference type="AlphaFoldDB" id="A0AAV7V429"/>
<evidence type="ECO:0000256" key="4">
    <source>
        <dbReference type="ARBA" id="ARBA00022833"/>
    </source>
</evidence>
<dbReference type="InterPro" id="IPR050717">
    <property type="entry name" value="C2H2-ZF_Transcription_Reg"/>
</dbReference>
<feature type="compositionally biased region" description="Polar residues" evidence="6">
    <location>
        <begin position="192"/>
        <end position="201"/>
    </location>
</feature>
<reference evidence="8" key="1">
    <citation type="journal article" date="2022" name="bioRxiv">
        <title>Sequencing and chromosome-scale assembly of the giantPleurodeles waltlgenome.</title>
        <authorList>
            <person name="Brown T."/>
            <person name="Elewa A."/>
            <person name="Iarovenko S."/>
            <person name="Subramanian E."/>
            <person name="Araus A.J."/>
            <person name="Petzold A."/>
            <person name="Susuki M."/>
            <person name="Suzuki K.-i.T."/>
            <person name="Hayashi T."/>
            <person name="Toyoda A."/>
            <person name="Oliveira C."/>
            <person name="Osipova E."/>
            <person name="Leigh N.D."/>
            <person name="Simon A."/>
            <person name="Yun M.H."/>
        </authorList>
    </citation>
    <scope>NUCLEOTIDE SEQUENCE</scope>
    <source>
        <strain evidence="8">20211129_DDA</strain>
        <tissue evidence="8">Liver</tissue>
    </source>
</reference>
<proteinExistence type="predicted"/>